<dbReference type="InterPro" id="IPR050351">
    <property type="entry name" value="BphY/WalK/GraS-like"/>
</dbReference>
<dbReference type="Pfam" id="PF02518">
    <property type="entry name" value="HATPase_c"/>
    <property type="match status" value="1"/>
</dbReference>
<dbReference type="EC" id="2.7.13.3" evidence="3"/>
<comment type="catalytic activity">
    <reaction evidence="1">
        <text>ATP + protein L-histidine = ADP + protein N-phospho-L-histidine.</text>
        <dbReference type="EC" id="2.7.13.3"/>
    </reaction>
</comment>
<sequence length="347" mass="39415">MKNDKVLYLLLLQLLAITALLSIDISNNQLETGRLALFIALFIMTISLFFIRLHFIENRKSMVTGLKRAIKGSTHARLYTNNDHSLDEVIFSTNELITALEKVQIEAVKSHESRKQLLSSISHDIRTPLTSIIGYVDALKDDIATSEEEKREYLEIISKKSSNLKQLVDEIFNMAKLDADEFPLKEEPLNFAEIARESLIEFLPELTKHDLELQVSIPETPCPVTADYLSLIRVIGNLMKNAIYYGKSGKIIGIKLLETTNEYQLLIWDKGPGISKHDLNNVFERMYRSEQSRNHSHGGSGLGLAIAKALVEKNGGKIWVESIPWERTTFGFSIPKQTIFKKQLRND</sequence>
<dbReference type="SMART" id="SM00388">
    <property type="entry name" value="HisKA"/>
    <property type="match status" value="1"/>
</dbReference>
<dbReference type="RefSeq" id="WP_016117057.1">
    <property type="nucleotide sequence ID" value="NZ_CP189809.1"/>
</dbReference>
<dbReference type="FunFam" id="1.10.287.130:FF:000001">
    <property type="entry name" value="Two-component sensor histidine kinase"/>
    <property type="match status" value="1"/>
</dbReference>
<keyword evidence="12 13" id="KW-0472">Membrane</keyword>
<reference evidence="14 15" key="1">
    <citation type="submission" date="2017-02" db="EMBL/GenBank/DDBJ databases">
        <title>Bacillus pseudomycoides isolate FSL K6-0042.</title>
        <authorList>
            <person name="Kovac J."/>
        </authorList>
    </citation>
    <scope>NUCLEOTIDE SEQUENCE [LARGE SCALE GENOMIC DNA]</scope>
    <source>
        <strain evidence="14 15">FSL K6-0042</strain>
    </source>
</reference>
<evidence type="ECO:0000313" key="14">
    <source>
        <dbReference type="EMBL" id="OUM45893.1"/>
    </source>
</evidence>
<evidence type="ECO:0000313" key="15">
    <source>
        <dbReference type="Proteomes" id="UP000195321"/>
    </source>
</evidence>
<dbReference type="GO" id="GO:0005886">
    <property type="term" value="C:plasma membrane"/>
    <property type="evidence" value="ECO:0007669"/>
    <property type="project" value="UniProtKB-SubCell"/>
</dbReference>
<dbReference type="SUPFAM" id="SSF55874">
    <property type="entry name" value="ATPase domain of HSP90 chaperone/DNA topoisomerase II/histidine kinase"/>
    <property type="match status" value="1"/>
</dbReference>
<organism evidence="14 15">
    <name type="scientific">Bacillus pseudomycoides</name>
    <dbReference type="NCBI Taxonomy" id="64104"/>
    <lineage>
        <taxon>Bacteria</taxon>
        <taxon>Bacillati</taxon>
        <taxon>Bacillota</taxon>
        <taxon>Bacilli</taxon>
        <taxon>Bacillales</taxon>
        <taxon>Bacillaceae</taxon>
        <taxon>Bacillus</taxon>
        <taxon>Bacillus cereus group</taxon>
    </lineage>
</organism>
<keyword evidence="10 13" id="KW-1133">Transmembrane helix</keyword>
<keyword evidence="8 14" id="KW-0418">Kinase</keyword>
<evidence type="ECO:0000256" key="9">
    <source>
        <dbReference type="ARBA" id="ARBA00022840"/>
    </source>
</evidence>
<dbReference type="CDD" id="cd00082">
    <property type="entry name" value="HisKA"/>
    <property type="match status" value="1"/>
</dbReference>
<proteinExistence type="predicted"/>
<dbReference type="GO" id="GO:0005524">
    <property type="term" value="F:ATP binding"/>
    <property type="evidence" value="ECO:0007669"/>
    <property type="project" value="UniProtKB-KW"/>
</dbReference>
<dbReference type="Pfam" id="PF00512">
    <property type="entry name" value="HisKA"/>
    <property type="match status" value="1"/>
</dbReference>
<dbReference type="GO" id="GO:0000155">
    <property type="term" value="F:phosphorelay sensor kinase activity"/>
    <property type="evidence" value="ECO:0007669"/>
    <property type="project" value="InterPro"/>
</dbReference>
<dbReference type="PRINTS" id="PR00344">
    <property type="entry name" value="BCTRLSENSOR"/>
</dbReference>
<gene>
    <name evidence="14" type="ORF">BW425_26815</name>
</gene>
<dbReference type="Gene3D" id="1.10.287.130">
    <property type="match status" value="1"/>
</dbReference>
<dbReference type="SUPFAM" id="SSF47384">
    <property type="entry name" value="Homodimeric domain of signal transducing histidine kinase"/>
    <property type="match status" value="1"/>
</dbReference>
<dbReference type="AlphaFoldDB" id="A0A1Y3MFF1"/>
<dbReference type="GO" id="GO:0004721">
    <property type="term" value="F:phosphoprotein phosphatase activity"/>
    <property type="evidence" value="ECO:0007669"/>
    <property type="project" value="TreeGrafter"/>
</dbReference>
<protein>
    <recommendedName>
        <fullName evidence="3">histidine kinase</fullName>
        <ecNumber evidence="3">2.7.13.3</ecNumber>
    </recommendedName>
</protein>
<dbReference type="InterPro" id="IPR003661">
    <property type="entry name" value="HisK_dim/P_dom"/>
</dbReference>
<evidence type="ECO:0000256" key="3">
    <source>
        <dbReference type="ARBA" id="ARBA00012438"/>
    </source>
</evidence>
<dbReference type="InterPro" id="IPR005467">
    <property type="entry name" value="His_kinase_dom"/>
</dbReference>
<dbReference type="InterPro" id="IPR036890">
    <property type="entry name" value="HATPase_C_sf"/>
</dbReference>
<evidence type="ECO:0000256" key="1">
    <source>
        <dbReference type="ARBA" id="ARBA00000085"/>
    </source>
</evidence>
<dbReference type="GO" id="GO:0016036">
    <property type="term" value="P:cellular response to phosphate starvation"/>
    <property type="evidence" value="ECO:0007669"/>
    <property type="project" value="TreeGrafter"/>
</dbReference>
<evidence type="ECO:0000256" key="4">
    <source>
        <dbReference type="ARBA" id="ARBA00022553"/>
    </source>
</evidence>
<name>A0A1Y3MFF1_9BACI</name>
<comment type="caution">
    <text evidence="14">The sequence shown here is derived from an EMBL/GenBank/DDBJ whole genome shotgun (WGS) entry which is preliminary data.</text>
</comment>
<dbReference type="SMART" id="SM00387">
    <property type="entry name" value="HATPase_c"/>
    <property type="match status" value="1"/>
</dbReference>
<keyword evidence="7" id="KW-0547">Nucleotide-binding</keyword>
<feature type="transmembrane region" description="Helical" evidence="13">
    <location>
        <begin position="32"/>
        <end position="51"/>
    </location>
</feature>
<dbReference type="PROSITE" id="PS50109">
    <property type="entry name" value="HIS_KIN"/>
    <property type="match status" value="1"/>
</dbReference>
<keyword evidence="5" id="KW-0808">Transferase</keyword>
<dbReference type="EMBL" id="MWPX01000079">
    <property type="protein sequence ID" value="OUM45893.1"/>
    <property type="molecule type" value="Genomic_DNA"/>
</dbReference>
<evidence type="ECO:0000256" key="11">
    <source>
        <dbReference type="ARBA" id="ARBA00023012"/>
    </source>
</evidence>
<keyword evidence="11" id="KW-0902">Two-component regulatory system</keyword>
<keyword evidence="6 13" id="KW-0812">Transmembrane</keyword>
<dbReference type="PANTHER" id="PTHR45453">
    <property type="entry name" value="PHOSPHATE REGULON SENSOR PROTEIN PHOR"/>
    <property type="match status" value="1"/>
</dbReference>
<evidence type="ECO:0000256" key="7">
    <source>
        <dbReference type="ARBA" id="ARBA00022741"/>
    </source>
</evidence>
<dbReference type="InterPro" id="IPR003594">
    <property type="entry name" value="HATPase_dom"/>
</dbReference>
<dbReference type="Gene3D" id="3.30.565.10">
    <property type="entry name" value="Histidine kinase-like ATPase, C-terminal domain"/>
    <property type="match status" value="1"/>
</dbReference>
<dbReference type="InterPro" id="IPR036097">
    <property type="entry name" value="HisK_dim/P_sf"/>
</dbReference>
<dbReference type="FunFam" id="3.30.565.10:FF:000006">
    <property type="entry name" value="Sensor histidine kinase WalK"/>
    <property type="match status" value="1"/>
</dbReference>
<evidence type="ECO:0000256" key="8">
    <source>
        <dbReference type="ARBA" id="ARBA00022777"/>
    </source>
</evidence>
<evidence type="ECO:0000256" key="2">
    <source>
        <dbReference type="ARBA" id="ARBA00004651"/>
    </source>
</evidence>
<accession>A0A1Y3MFF1</accession>
<evidence type="ECO:0000256" key="6">
    <source>
        <dbReference type="ARBA" id="ARBA00022692"/>
    </source>
</evidence>
<evidence type="ECO:0000256" key="10">
    <source>
        <dbReference type="ARBA" id="ARBA00022989"/>
    </source>
</evidence>
<evidence type="ECO:0000256" key="13">
    <source>
        <dbReference type="SAM" id="Phobius"/>
    </source>
</evidence>
<keyword evidence="9" id="KW-0067">ATP-binding</keyword>
<dbReference type="Proteomes" id="UP000195321">
    <property type="component" value="Unassembled WGS sequence"/>
</dbReference>
<comment type="subcellular location">
    <subcellularLocation>
        <location evidence="2">Cell membrane</location>
        <topology evidence="2">Multi-pass membrane protein</topology>
    </subcellularLocation>
</comment>
<evidence type="ECO:0000256" key="5">
    <source>
        <dbReference type="ARBA" id="ARBA00022679"/>
    </source>
</evidence>
<dbReference type="InterPro" id="IPR004358">
    <property type="entry name" value="Sig_transdc_His_kin-like_C"/>
</dbReference>
<dbReference type="PANTHER" id="PTHR45453:SF1">
    <property type="entry name" value="PHOSPHATE REGULON SENSOR PROTEIN PHOR"/>
    <property type="match status" value="1"/>
</dbReference>
<evidence type="ECO:0000256" key="12">
    <source>
        <dbReference type="ARBA" id="ARBA00023136"/>
    </source>
</evidence>
<keyword evidence="4" id="KW-0597">Phosphoprotein</keyword>